<feature type="compositionally biased region" description="Basic and acidic residues" evidence="3">
    <location>
        <begin position="32"/>
        <end position="51"/>
    </location>
</feature>
<feature type="domain" description="BCNT-C" evidence="4">
    <location>
        <begin position="159"/>
        <end position="239"/>
    </location>
</feature>
<protein>
    <recommendedName>
        <fullName evidence="2">SWR1-complex protein 5</fullName>
    </recommendedName>
</protein>
<dbReference type="PANTHER" id="PTHR48407:SF1">
    <property type="entry name" value="CRANIOFACIAL DEVELOPMENT PROTEIN 1"/>
    <property type="match status" value="1"/>
</dbReference>
<comment type="similarity">
    <text evidence="1">Belongs to the SWC5 family.</text>
</comment>
<evidence type="ECO:0000256" key="2">
    <source>
        <dbReference type="ARBA" id="ARBA00019138"/>
    </source>
</evidence>
<feature type="compositionally biased region" description="Polar residues" evidence="3">
    <location>
        <begin position="57"/>
        <end position="67"/>
    </location>
</feature>
<feature type="compositionally biased region" description="Basic residues" evidence="3">
    <location>
        <begin position="152"/>
        <end position="162"/>
    </location>
</feature>
<dbReference type="Proteomes" id="UP000053647">
    <property type="component" value="Unassembled WGS sequence"/>
</dbReference>
<dbReference type="GO" id="GO:0000812">
    <property type="term" value="C:Swr1 complex"/>
    <property type="evidence" value="ECO:0007669"/>
    <property type="project" value="TreeGrafter"/>
</dbReference>
<feature type="region of interest" description="Disordered" evidence="3">
    <location>
        <begin position="92"/>
        <end position="182"/>
    </location>
</feature>
<feature type="region of interest" description="Disordered" evidence="3">
    <location>
        <begin position="1"/>
        <end position="76"/>
    </location>
</feature>
<evidence type="ECO:0000313" key="5">
    <source>
        <dbReference type="EMBL" id="KIJ14558.1"/>
    </source>
</evidence>
<sequence>MSPTTNSDSEDDPDYVPPAEDHDSDSSDESIEVEKPEELKEDDADKKKQREALWASFQASVSTPTPQKQEEPPKNLVKVEKKYLFAGKHMTEVVEVPEDSEDANRWSLWQPDGSSRQTSDSEHQTNPAGQQTGTGEADEPADTPTTAAAKPAGKRPGPRKPRTALPAIPKASQAKKISTLDKSAMDWRSHLNSQSSDIKDELDANRRGGGYLEKVEFLKRVEDRKEDALESSKSSKRRKM</sequence>
<reference evidence="6" key="2">
    <citation type="submission" date="2015-01" db="EMBL/GenBank/DDBJ databases">
        <title>Evolutionary Origins and Diversification of the Mycorrhizal Mutualists.</title>
        <authorList>
            <consortium name="DOE Joint Genome Institute"/>
            <consortium name="Mycorrhizal Genomics Consortium"/>
            <person name="Kohler A."/>
            <person name="Kuo A."/>
            <person name="Nagy L.G."/>
            <person name="Floudas D."/>
            <person name="Copeland A."/>
            <person name="Barry K.W."/>
            <person name="Cichocki N."/>
            <person name="Veneault-Fourrey C."/>
            <person name="LaButti K."/>
            <person name="Lindquist E.A."/>
            <person name="Lipzen A."/>
            <person name="Lundell T."/>
            <person name="Morin E."/>
            <person name="Murat C."/>
            <person name="Riley R."/>
            <person name="Ohm R."/>
            <person name="Sun H."/>
            <person name="Tunlid A."/>
            <person name="Henrissat B."/>
            <person name="Grigoriev I.V."/>
            <person name="Hibbett D.S."/>
            <person name="Martin F."/>
        </authorList>
    </citation>
    <scope>NUCLEOTIDE SEQUENCE [LARGE SCALE GENOMIC DNA]</scope>
    <source>
        <strain evidence="6">ATCC 200175</strain>
    </source>
</reference>
<dbReference type="OrthoDB" id="445677at2759"/>
<proteinExistence type="inferred from homology"/>
<gene>
    <name evidence="5" type="ORF">PAXINDRAFT_163313</name>
</gene>
<keyword evidence="6" id="KW-1185">Reference proteome</keyword>
<feature type="compositionally biased region" description="Polar residues" evidence="3">
    <location>
        <begin position="112"/>
        <end position="134"/>
    </location>
</feature>
<dbReference type="InterPro" id="IPR011421">
    <property type="entry name" value="BCNT-C"/>
</dbReference>
<reference evidence="5 6" key="1">
    <citation type="submission" date="2014-06" db="EMBL/GenBank/DDBJ databases">
        <authorList>
            <consortium name="DOE Joint Genome Institute"/>
            <person name="Kuo A."/>
            <person name="Kohler A."/>
            <person name="Nagy L.G."/>
            <person name="Floudas D."/>
            <person name="Copeland A."/>
            <person name="Barry K.W."/>
            <person name="Cichocki N."/>
            <person name="Veneault-Fourrey C."/>
            <person name="LaButti K."/>
            <person name="Lindquist E.A."/>
            <person name="Lipzen A."/>
            <person name="Lundell T."/>
            <person name="Morin E."/>
            <person name="Murat C."/>
            <person name="Sun H."/>
            <person name="Tunlid A."/>
            <person name="Henrissat B."/>
            <person name="Grigoriev I.V."/>
            <person name="Hibbett D.S."/>
            <person name="Martin F."/>
            <person name="Nordberg H.P."/>
            <person name="Cantor M.N."/>
            <person name="Hua S.X."/>
        </authorList>
    </citation>
    <scope>NUCLEOTIDE SEQUENCE [LARGE SCALE GENOMIC DNA]</scope>
    <source>
        <strain evidence="5 6">ATCC 200175</strain>
    </source>
</reference>
<accession>A0A0C9TWC4</accession>
<dbReference type="AlphaFoldDB" id="A0A0C9TWC4"/>
<dbReference type="EMBL" id="KN819342">
    <property type="protein sequence ID" value="KIJ14558.1"/>
    <property type="molecule type" value="Genomic_DNA"/>
</dbReference>
<feature type="compositionally biased region" description="Low complexity" evidence="3">
    <location>
        <begin position="142"/>
        <end position="151"/>
    </location>
</feature>
<evidence type="ECO:0000256" key="1">
    <source>
        <dbReference type="ARBA" id="ARBA00010465"/>
    </source>
</evidence>
<dbReference type="PANTHER" id="PTHR48407">
    <property type="entry name" value="CRANIOFACIAL DEVELOPMENT PROTEIN 1"/>
    <property type="match status" value="1"/>
</dbReference>
<evidence type="ECO:0000259" key="4">
    <source>
        <dbReference type="PROSITE" id="PS51279"/>
    </source>
</evidence>
<organism evidence="5 6">
    <name type="scientific">Paxillus involutus ATCC 200175</name>
    <dbReference type="NCBI Taxonomy" id="664439"/>
    <lineage>
        <taxon>Eukaryota</taxon>
        <taxon>Fungi</taxon>
        <taxon>Dikarya</taxon>
        <taxon>Basidiomycota</taxon>
        <taxon>Agaricomycotina</taxon>
        <taxon>Agaricomycetes</taxon>
        <taxon>Agaricomycetidae</taxon>
        <taxon>Boletales</taxon>
        <taxon>Paxilineae</taxon>
        <taxon>Paxillaceae</taxon>
        <taxon>Paxillus</taxon>
    </lineage>
</organism>
<dbReference type="PROSITE" id="PS51279">
    <property type="entry name" value="BCNT_C"/>
    <property type="match status" value="1"/>
</dbReference>
<evidence type="ECO:0000313" key="6">
    <source>
        <dbReference type="Proteomes" id="UP000053647"/>
    </source>
</evidence>
<evidence type="ECO:0000256" key="3">
    <source>
        <dbReference type="SAM" id="MobiDB-lite"/>
    </source>
</evidence>
<dbReference type="Pfam" id="PF07572">
    <property type="entry name" value="BCNT"/>
    <property type="match status" value="1"/>
</dbReference>
<dbReference type="InterPro" id="IPR027124">
    <property type="entry name" value="Swc5/CFDP1/2"/>
</dbReference>
<dbReference type="HOGENOM" id="CLU_083063_0_0_1"/>
<name>A0A0C9TWC4_PAXIN</name>